<dbReference type="Pfam" id="PF00583">
    <property type="entry name" value="Acetyltransf_1"/>
    <property type="match status" value="1"/>
</dbReference>
<reference evidence="2 3" key="1">
    <citation type="submission" date="2021-12" db="EMBL/GenBank/DDBJ databases">
        <title>Genome sequencing of bacteria with rrn-lacking chromosome and rrn-plasmid.</title>
        <authorList>
            <person name="Anda M."/>
            <person name="Iwasaki W."/>
        </authorList>
    </citation>
    <scope>NUCLEOTIDE SEQUENCE [LARGE SCALE GENOMIC DNA]</scope>
    <source>
        <strain evidence="2 3">NBRC 15940</strain>
    </source>
</reference>
<dbReference type="Gene3D" id="3.40.630.30">
    <property type="match status" value="1"/>
</dbReference>
<dbReference type="EMBL" id="BQKE01000001">
    <property type="protein sequence ID" value="GJM60627.1"/>
    <property type="molecule type" value="Genomic_DNA"/>
</dbReference>
<evidence type="ECO:0000313" key="2">
    <source>
        <dbReference type="EMBL" id="GJM60627.1"/>
    </source>
</evidence>
<evidence type="ECO:0000259" key="1">
    <source>
        <dbReference type="PROSITE" id="PS51186"/>
    </source>
</evidence>
<organism evidence="2 3">
    <name type="scientific">Persicobacter diffluens</name>
    <dbReference type="NCBI Taxonomy" id="981"/>
    <lineage>
        <taxon>Bacteria</taxon>
        <taxon>Pseudomonadati</taxon>
        <taxon>Bacteroidota</taxon>
        <taxon>Cytophagia</taxon>
        <taxon>Cytophagales</taxon>
        <taxon>Persicobacteraceae</taxon>
        <taxon>Persicobacter</taxon>
    </lineage>
</organism>
<dbReference type="PROSITE" id="PS51186">
    <property type="entry name" value="GNAT"/>
    <property type="match status" value="1"/>
</dbReference>
<accession>A0AAN5AJ82</accession>
<evidence type="ECO:0000313" key="3">
    <source>
        <dbReference type="Proteomes" id="UP001310022"/>
    </source>
</evidence>
<dbReference type="CDD" id="cd04301">
    <property type="entry name" value="NAT_SF"/>
    <property type="match status" value="1"/>
</dbReference>
<gene>
    <name evidence="2" type="ORF">PEDI_11790</name>
</gene>
<dbReference type="AlphaFoldDB" id="A0AAN5AJ82"/>
<dbReference type="SUPFAM" id="SSF55729">
    <property type="entry name" value="Acyl-CoA N-acyltransferases (Nat)"/>
    <property type="match status" value="1"/>
</dbReference>
<dbReference type="GO" id="GO:0016747">
    <property type="term" value="F:acyltransferase activity, transferring groups other than amino-acyl groups"/>
    <property type="evidence" value="ECO:0007669"/>
    <property type="project" value="InterPro"/>
</dbReference>
<comment type="caution">
    <text evidence="2">The sequence shown here is derived from an EMBL/GenBank/DDBJ whole genome shotgun (WGS) entry which is preliminary data.</text>
</comment>
<proteinExistence type="predicted"/>
<dbReference type="Proteomes" id="UP001310022">
    <property type="component" value="Unassembled WGS sequence"/>
</dbReference>
<dbReference type="InterPro" id="IPR016181">
    <property type="entry name" value="Acyl_CoA_acyltransferase"/>
</dbReference>
<feature type="domain" description="N-acetyltransferase" evidence="1">
    <location>
        <begin position="1"/>
        <end position="113"/>
    </location>
</feature>
<dbReference type="RefSeq" id="WP_338236336.1">
    <property type="nucleotide sequence ID" value="NZ_BQKE01000001.1"/>
</dbReference>
<dbReference type="InterPro" id="IPR000182">
    <property type="entry name" value="GNAT_dom"/>
</dbReference>
<sequence length="113" mass="12515">MTYYRENAAFLLQSPPPTYLLTAYWEGKLAAVAELFPSNQETAGIYNVSTLASARGKGIGTQIMAATIQLAKEKGFKYLILQATEEGINIYKNQGLAPIWSLHKTIRKTDFSP</sequence>
<protein>
    <recommendedName>
        <fullName evidence="1">N-acetyltransferase domain-containing protein</fullName>
    </recommendedName>
</protein>
<keyword evidence="3" id="KW-1185">Reference proteome</keyword>
<name>A0AAN5AJ82_9BACT</name>